<dbReference type="SUPFAM" id="SSF47384">
    <property type="entry name" value="Homodimeric domain of signal transducing histidine kinase"/>
    <property type="match status" value="1"/>
</dbReference>
<dbReference type="InterPro" id="IPR003661">
    <property type="entry name" value="HisK_dim/P_dom"/>
</dbReference>
<dbReference type="Gene3D" id="1.10.287.130">
    <property type="match status" value="1"/>
</dbReference>
<dbReference type="Pfam" id="PF00512">
    <property type="entry name" value="HisKA"/>
    <property type="match status" value="1"/>
</dbReference>
<evidence type="ECO:0000259" key="13">
    <source>
        <dbReference type="PROSITE" id="PS50885"/>
    </source>
</evidence>
<dbReference type="PROSITE" id="PS50885">
    <property type="entry name" value="HAMP"/>
    <property type="match status" value="1"/>
</dbReference>
<dbReference type="AlphaFoldDB" id="A0A6J7JTG0"/>
<dbReference type="SUPFAM" id="SSF55874">
    <property type="entry name" value="ATPase domain of HSP90 chaperone/DNA topoisomerase II/histidine kinase"/>
    <property type="match status" value="1"/>
</dbReference>
<evidence type="ECO:0000256" key="2">
    <source>
        <dbReference type="ARBA" id="ARBA00004370"/>
    </source>
</evidence>
<dbReference type="CDD" id="cd00082">
    <property type="entry name" value="HisKA"/>
    <property type="match status" value="1"/>
</dbReference>
<protein>
    <recommendedName>
        <fullName evidence="3">histidine kinase</fullName>
        <ecNumber evidence="3">2.7.13.3</ecNumber>
    </recommendedName>
</protein>
<dbReference type="InterPro" id="IPR003594">
    <property type="entry name" value="HATPase_dom"/>
</dbReference>
<dbReference type="CDD" id="cd00075">
    <property type="entry name" value="HATPase"/>
    <property type="match status" value="1"/>
</dbReference>
<evidence type="ECO:0000256" key="11">
    <source>
        <dbReference type="SAM" id="Phobius"/>
    </source>
</evidence>
<dbReference type="SMART" id="SM00304">
    <property type="entry name" value="HAMP"/>
    <property type="match status" value="1"/>
</dbReference>
<feature type="transmembrane region" description="Helical" evidence="11">
    <location>
        <begin position="12"/>
        <end position="40"/>
    </location>
</feature>
<comment type="catalytic activity">
    <reaction evidence="1">
        <text>ATP + protein L-histidine = ADP + protein N-phospho-L-histidine.</text>
        <dbReference type="EC" id="2.7.13.3"/>
    </reaction>
</comment>
<keyword evidence="4" id="KW-0597">Phosphoprotein</keyword>
<keyword evidence="6 11" id="KW-0812">Transmembrane</keyword>
<dbReference type="PANTHER" id="PTHR45436:SF5">
    <property type="entry name" value="SENSOR HISTIDINE KINASE TRCS"/>
    <property type="match status" value="1"/>
</dbReference>
<keyword evidence="5" id="KW-0808">Transferase</keyword>
<gene>
    <name evidence="14" type="ORF">UFOPK3772_01258</name>
</gene>
<dbReference type="SMART" id="SM00388">
    <property type="entry name" value="HisKA"/>
    <property type="match status" value="1"/>
</dbReference>
<evidence type="ECO:0000256" key="7">
    <source>
        <dbReference type="ARBA" id="ARBA00022777"/>
    </source>
</evidence>
<feature type="transmembrane region" description="Helical" evidence="11">
    <location>
        <begin position="60"/>
        <end position="88"/>
    </location>
</feature>
<evidence type="ECO:0000256" key="10">
    <source>
        <dbReference type="ARBA" id="ARBA00023136"/>
    </source>
</evidence>
<dbReference type="SUPFAM" id="SSF158472">
    <property type="entry name" value="HAMP domain-like"/>
    <property type="match status" value="1"/>
</dbReference>
<feature type="domain" description="HAMP" evidence="13">
    <location>
        <begin position="89"/>
        <end position="142"/>
    </location>
</feature>
<keyword evidence="10 11" id="KW-0472">Membrane</keyword>
<dbReference type="InterPro" id="IPR003660">
    <property type="entry name" value="HAMP_dom"/>
</dbReference>
<dbReference type="Pfam" id="PF02518">
    <property type="entry name" value="HATPase_c"/>
    <property type="match status" value="1"/>
</dbReference>
<feature type="domain" description="Histidine kinase" evidence="12">
    <location>
        <begin position="150"/>
        <end position="366"/>
    </location>
</feature>
<dbReference type="PRINTS" id="PR00344">
    <property type="entry name" value="BCTRLSENSOR"/>
</dbReference>
<comment type="subcellular location">
    <subcellularLocation>
        <location evidence="2">Membrane</location>
    </subcellularLocation>
</comment>
<keyword evidence="9" id="KW-0902">Two-component regulatory system</keyword>
<dbReference type="CDD" id="cd06225">
    <property type="entry name" value="HAMP"/>
    <property type="match status" value="1"/>
</dbReference>
<evidence type="ECO:0000256" key="5">
    <source>
        <dbReference type="ARBA" id="ARBA00022679"/>
    </source>
</evidence>
<accession>A0A6J7JTG0</accession>
<dbReference type="Gene3D" id="6.10.340.10">
    <property type="match status" value="1"/>
</dbReference>
<dbReference type="PANTHER" id="PTHR45436">
    <property type="entry name" value="SENSOR HISTIDINE KINASE YKOH"/>
    <property type="match status" value="1"/>
</dbReference>
<evidence type="ECO:0000259" key="12">
    <source>
        <dbReference type="PROSITE" id="PS50109"/>
    </source>
</evidence>
<keyword evidence="7" id="KW-0418">Kinase</keyword>
<evidence type="ECO:0000256" key="6">
    <source>
        <dbReference type="ARBA" id="ARBA00022692"/>
    </source>
</evidence>
<dbReference type="InterPro" id="IPR050428">
    <property type="entry name" value="TCS_sensor_his_kinase"/>
</dbReference>
<name>A0A6J7JTG0_9ZZZZ</name>
<dbReference type="EC" id="2.7.13.3" evidence="3"/>
<dbReference type="InterPro" id="IPR036890">
    <property type="entry name" value="HATPase_C_sf"/>
</dbReference>
<dbReference type="GO" id="GO:0000155">
    <property type="term" value="F:phosphorelay sensor kinase activity"/>
    <property type="evidence" value="ECO:0007669"/>
    <property type="project" value="InterPro"/>
</dbReference>
<evidence type="ECO:0000256" key="4">
    <source>
        <dbReference type="ARBA" id="ARBA00022553"/>
    </source>
</evidence>
<evidence type="ECO:0000256" key="1">
    <source>
        <dbReference type="ARBA" id="ARBA00000085"/>
    </source>
</evidence>
<dbReference type="InterPro" id="IPR005467">
    <property type="entry name" value="His_kinase_dom"/>
</dbReference>
<dbReference type="InterPro" id="IPR004358">
    <property type="entry name" value="Sig_transdc_His_kin-like_C"/>
</dbReference>
<organism evidence="14">
    <name type="scientific">freshwater metagenome</name>
    <dbReference type="NCBI Taxonomy" id="449393"/>
    <lineage>
        <taxon>unclassified sequences</taxon>
        <taxon>metagenomes</taxon>
        <taxon>ecological metagenomes</taxon>
    </lineage>
</organism>
<proteinExistence type="predicted"/>
<evidence type="ECO:0000256" key="9">
    <source>
        <dbReference type="ARBA" id="ARBA00023012"/>
    </source>
</evidence>
<evidence type="ECO:0000256" key="8">
    <source>
        <dbReference type="ARBA" id="ARBA00022989"/>
    </source>
</evidence>
<dbReference type="Pfam" id="PF00672">
    <property type="entry name" value="HAMP"/>
    <property type="match status" value="1"/>
</dbReference>
<dbReference type="InterPro" id="IPR036097">
    <property type="entry name" value="HisK_dim/P_sf"/>
</dbReference>
<dbReference type="SMART" id="SM00387">
    <property type="entry name" value="HATPase_c"/>
    <property type="match status" value="1"/>
</dbReference>
<dbReference type="GO" id="GO:0005886">
    <property type="term" value="C:plasma membrane"/>
    <property type="evidence" value="ECO:0007669"/>
    <property type="project" value="TreeGrafter"/>
</dbReference>
<dbReference type="PROSITE" id="PS50109">
    <property type="entry name" value="HIS_KIN"/>
    <property type="match status" value="1"/>
</dbReference>
<dbReference type="Gene3D" id="3.30.565.10">
    <property type="entry name" value="Histidine kinase-like ATPase, C-terminal domain"/>
    <property type="match status" value="1"/>
</dbReference>
<evidence type="ECO:0000256" key="3">
    <source>
        <dbReference type="ARBA" id="ARBA00012438"/>
    </source>
</evidence>
<evidence type="ECO:0000313" key="14">
    <source>
        <dbReference type="EMBL" id="CAB4946317.1"/>
    </source>
</evidence>
<sequence length="366" mass="37970">MTGRTPRLATRLMIAQAIVVSVGAVTLVVAAALVAPGLFHEHLLQGGVDDPGVTMHAEEAFASSFGISVAVAAITSLIAAGLVSWFIVRRVARPVEELAQSAEAVAAGHYEVTVPSVTFSAEFRQLSGSFAHMSQRLAETEATRTRLFADLAHELRTPLATLEAYIDGMEDDVLAHDAASWATMRDQVDRLRRLATDLREVAAAEEHALGLTLSRLDGRGVAEAAVAAVLPRFQAKGVALSLDACAAPAWILGDGIRLQQVLANLLDNALRHTPGGGMVEVTVAVAGDLVLVRVRDSGEGIPGDQLTSVFERFHRVDPSRVSGDGGGSGLGLTIARAIVSDHGGSLTASSGGPGCGASLTLSIPSA</sequence>
<dbReference type="EMBL" id="CAFBNE010000032">
    <property type="protein sequence ID" value="CAB4946317.1"/>
    <property type="molecule type" value="Genomic_DNA"/>
</dbReference>
<keyword evidence="8 11" id="KW-1133">Transmembrane helix</keyword>
<reference evidence="14" key="1">
    <citation type="submission" date="2020-05" db="EMBL/GenBank/DDBJ databases">
        <authorList>
            <person name="Chiriac C."/>
            <person name="Salcher M."/>
            <person name="Ghai R."/>
            <person name="Kavagutti S V."/>
        </authorList>
    </citation>
    <scope>NUCLEOTIDE SEQUENCE</scope>
</reference>